<keyword evidence="3 4" id="KW-0732">Signal</keyword>
<evidence type="ECO:0000256" key="1">
    <source>
        <dbReference type="ARBA" id="ARBA00009175"/>
    </source>
</evidence>
<keyword evidence="2" id="KW-0479">Metal-binding</keyword>
<dbReference type="InterPro" id="IPR005950">
    <property type="entry name" value="ModA"/>
</dbReference>
<gene>
    <name evidence="5" type="primary">modA</name>
    <name evidence="5" type="ORF">ACFPJ6_09640</name>
</gene>
<keyword evidence="6" id="KW-1185">Reference proteome</keyword>
<reference evidence="6" key="1">
    <citation type="journal article" date="2019" name="Int. J. Syst. Evol. Microbiol.">
        <title>The Global Catalogue of Microorganisms (GCM) 10K type strain sequencing project: providing services to taxonomists for standard genome sequencing and annotation.</title>
        <authorList>
            <consortium name="The Broad Institute Genomics Platform"/>
            <consortium name="The Broad Institute Genome Sequencing Center for Infectious Disease"/>
            <person name="Wu L."/>
            <person name="Ma J."/>
        </authorList>
    </citation>
    <scope>NUCLEOTIDE SEQUENCE [LARGE SCALE GENOMIC DNA]</scope>
    <source>
        <strain evidence="6">CCUG 43114</strain>
    </source>
</reference>
<dbReference type="PANTHER" id="PTHR30632">
    <property type="entry name" value="MOLYBDATE-BINDING PERIPLASMIC PROTEIN"/>
    <property type="match status" value="1"/>
</dbReference>
<feature type="chain" id="PRO_5045849798" evidence="4">
    <location>
        <begin position="22"/>
        <end position="253"/>
    </location>
</feature>
<dbReference type="SUPFAM" id="SSF53850">
    <property type="entry name" value="Periplasmic binding protein-like II"/>
    <property type="match status" value="1"/>
</dbReference>
<comment type="caution">
    <text evidence="5">The sequence shown here is derived from an EMBL/GenBank/DDBJ whole genome shotgun (WGS) entry which is preliminary data.</text>
</comment>
<proteinExistence type="inferred from homology"/>
<dbReference type="PIRSF" id="PIRSF004846">
    <property type="entry name" value="ModA"/>
    <property type="match status" value="1"/>
</dbReference>
<dbReference type="Pfam" id="PF13531">
    <property type="entry name" value="SBP_bac_11"/>
    <property type="match status" value="1"/>
</dbReference>
<dbReference type="PANTHER" id="PTHR30632:SF0">
    <property type="entry name" value="SULFATE-BINDING PROTEIN"/>
    <property type="match status" value="1"/>
</dbReference>
<dbReference type="NCBIfam" id="TIGR01256">
    <property type="entry name" value="modA"/>
    <property type="match status" value="1"/>
</dbReference>
<evidence type="ECO:0000256" key="3">
    <source>
        <dbReference type="ARBA" id="ARBA00022729"/>
    </source>
</evidence>
<protein>
    <submittedName>
        <fullName evidence="5">Molybdate ABC transporter substrate-binding protein</fullName>
    </submittedName>
</protein>
<dbReference type="InterPro" id="IPR050682">
    <property type="entry name" value="ModA/WtpA"/>
</dbReference>
<evidence type="ECO:0000256" key="4">
    <source>
        <dbReference type="SAM" id="SignalP"/>
    </source>
</evidence>
<evidence type="ECO:0000313" key="6">
    <source>
        <dbReference type="Proteomes" id="UP001596122"/>
    </source>
</evidence>
<name>A0ABW0GME0_9MICO</name>
<feature type="signal peptide" evidence="4">
    <location>
        <begin position="1"/>
        <end position="21"/>
    </location>
</feature>
<comment type="similarity">
    <text evidence="1">Belongs to the bacterial solute-binding protein ModA family.</text>
</comment>
<evidence type="ECO:0000313" key="5">
    <source>
        <dbReference type="EMBL" id="MFC5381054.1"/>
    </source>
</evidence>
<dbReference type="PROSITE" id="PS51257">
    <property type="entry name" value="PROKAR_LIPOPROTEIN"/>
    <property type="match status" value="1"/>
</dbReference>
<accession>A0ABW0GME0</accession>
<dbReference type="Gene3D" id="3.40.190.10">
    <property type="entry name" value="Periplasmic binding protein-like II"/>
    <property type="match status" value="2"/>
</dbReference>
<dbReference type="RefSeq" id="WP_340270966.1">
    <property type="nucleotide sequence ID" value="NZ_JBBEOG010000008.1"/>
</dbReference>
<organism evidence="5 6">
    <name type="scientific">Aquipuribacter nitratireducens</name>
    <dbReference type="NCBI Taxonomy" id="650104"/>
    <lineage>
        <taxon>Bacteria</taxon>
        <taxon>Bacillati</taxon>
        <taxon>Actinomycetota</taxon>
        <taxon>Actinomycetes</taxon>
        <taxon>Micrococcales</taxon>
        <taxon>Intrasporangiaceae</taxon>
        <taxon>Aquipuribacter</taxon>
    </lineage>
</organism>
<dbReference type="Proteomes" id="UP001596122">
    <property type="component" value="Unassembled WGS sequence"/>
</dbReference>
<dbReference type="EMBL" id="JBHSLD010000007">
    <property type="protein sequence ID" value="MFC5381054.1"/>
    <property type="molecule type" value="Genomic_DNA"/>
</dbReference>
<sequence length="253" mass="24406">MRRRGVVVAVLGAVAGGLAVAGCGDAGAGDRELLVLAAASLTDVLPPVVAAFEAAEPGVELTTSFGGSAGLVQQVLAGAPADVLVTASAATAAQVVDAGLAAGAPVVVAVNELVLAVPAGNPGEVSGVDDLARDDLVVALCAAQVPCGAAAEQVLTAAGVRAAPDTLEQDVRGVLTRLELGEVDAGLVYRTDALAAGDAVEVVPVPGAAAAANEYQALALTSAADAGLAAAFVDHLRAPAARDALAEAGFVVP</sequence>
<evidence type="ECO:0000256" key="2">
    <source>
        <dbReference type="ARBA" id="ARBA00022723"/>
    </source>
</evidence>